<comment type="caution">
    <text evidence="5">The sequence shown here is derived from an EMBL/GenBank/DDBJ whole genome shotgun (WGS) entry which is preliminary data.</text>
</comment>
<dbReference type="STRING" id="1381081.BIY22_15865"/>
<dbReference type="InterPro" id="IPR000160">
    <property type="entry name" value="GGDEF_dom"/>
</dbReference>
<dbReference type="PROSITE" id="PS50887">
    <property type="entry name" value="GGDEF"/>
    <property type="match status" value="1"/>
</dbReference>
<keyword evidence="2" id="KW-0812">Transmembrane</keyword>
<dbReference type="FunFam" id="3.30.70.270:FF:000001">
    <property type="entry name" value="Diguanylate cyclase domain protein"/>
    <property type="match status" value="1"/>
</dbReference>
<dbReference type="InterPro" id="IPR006189">
    <property type="entry name" value="CHASE_dom"/>
</dbReference>
<keyword evidence="2" id="KW-1133">Transmembrane helix</keyword>
<dbReference type="InterPro" id="IPR043128">
    <property type="entry name" value="Rev_trsase/Diguanyl_cyclase"/>
</dbReference>
<gene>
    <name evidence="5" type="ORF">BIY22_15865</name>
</gene>
<accession>A0A1Q9HN88</accession>
<dbReference type="OrthoDB" id="9812260at2"/>
<dbReference type="NCBIfam" id="TIGR00254">
    <property type="entry name" value="GGDEF"/>
    <property type="match status" value="1"/>
</dbReference>
<dbReference type="SMART" id="SM00267">
    <property type="entry name" value="GGDEF"/>
    <property type="match status" value="1"/>
</dbReference>
<proteinExistence type="predicted"/>
<evidence type="ECO:0000313" key="6">
    <source>
        <dbReference type="Proteomes" id="UP000186313"/>
    </source>
</evidence>
<dbReference type="RefSeq" id="WP_075706451.1">
    <property type="nucleotide sequence ID" value="NZ_MJMJ01000004.1"/>
</dbReference>
<reference evidence="5 6" key="1">
    <citation type="submission" date="2016-09" db="EMBL/GenBank/DDBJ databases">
        <title>Genomic Taxonomy of the Vibrionaceae.</title>
        <authorList>
            <person name="Gonzalez-Castillo A."/>
            <person name="Gomez-Gil B."/>
            <person name="Enciso-Ibarra K."/>
        </authorList>
    </citation>
    <scope>NUCLEOTIDE SEQUENCE [LARGE SCALE GENOMIC DNA]</scope>
    <source>
        <strain evidence="5 6">CAIM 703</strain>
    </source>
</reference>
<evidence type="ECO:0000313" key="5">
    <source>
        <dbReference type="EMBL" id="OLQ92289.1"/>
    </source>
</evidence>
<dbReference type="AlphaFoldDB" id="A0A1Q9HN88"/>
<sequence length="452" mass="51577">MRFRRSWHRPLTLCFAILIVITVACIEYMTSLQHQYISQIEQENAKEELSIIRAKLESLIISDIYLVNSLPVVVATNREFRQEQWEAIAENIIERSSHINAILLAPDDVVEYVYPNHHRRFIGSDYRDRPEAWSAVQEAKVVEEALISDIVHFSSGERGLVARVPIFTDPPFNQNYWGVASVVIGLSNLLRDAGVYQLSKHYRLSIVSLDSQQQAVSQIFGEGDEHANAFSSELVHFPHGTWRISSTIDNGFLSETDWYQLNGARLIGYSSLFMLCIAFAAVYFLYHQANQRSLHDELTSLPNRRYFMFTLKRQFSMAQRSESKECFALLNIDLDKFKQINDRYGHDAGDSVLKAVGLRVQQALRGSDVVARVGGDEFLVLLPRVREESNAKTIVANVARCLCDEPLDYDGHSIEFSASIGYAMYQPEMASVEDILREADDAMYQDKLRDTK</sequence>
<dbReference type="Proteomes" id="UP000186313">
    <property type="component" value="Unassembled WGS sequence"/>
</dbReference>
<evidence type="ECO:0000256" key="2">
    <source>
        <dbReference type="SAM" id="Phobius"/>
    </source>
</evidence>
<dbReference type="SMART" id="SM01079">
    <property type="entry name" value="CHASE"/>
    <property type="match status" value="1"/>
</dbReference>
<feature type="domain" description="GGDEF" evidence="4">
    <location>
        <begin position="325"/>
        <end position="452"/>
    </location>
</feature>
<dbReference type="Pfam" id="PF00990">
    <property type="entry name" value="GGDEF"/>
    <property type="match status" value="1"/>
</dbReference>
<evidence type="ECO:0000256" key="1">
    <source>
        <dbReference type="ARBA" id="ARBA00001946"/>
    </source>
</evidence>
<evidence type="ECO:0000259" key="4">
    <source>
        <dbReference type="PROSITE" id="PS50887"/>
    </source>
</evidence>
<dbReference type="EMBL" id="MJMJ01000004">
    <property type="protein sequence ID" value="OLQ92289.1"/>
    <property type="molecule type" value="Genomic_DNA"/>
</dbReference>
<protein>
    <submittedName>
        <fullName evidence="5">Diguanylate cyclase</fullName>
    </submittedName>
</protein>
<dbReference type="SUPFAM" id="SSF55073">
    <property type="entry name" value="Nucleotide cyclase"/>
    <property type="match status" value="1"/>
</dbReference>
<dbReference type="PROSITE" id="PS50839">
    <property type="entry name" value="CHASE"/>
    <property type="match status" value="1"/>
</dbReference>
<comment type="cofactor">
    <cofactor evidence="1">
        <name>Mg(2+)</name>
        <dbReference type="ChEBI" id="CHEBI:18420"/>
    </cofactor>
</comment>
<dbReference type="Gene3D" id="3.30.70.270">
    <property type="match status" value="1"/>
</dbReference>
<feature type="domain" description="CHASE" evidence="3">
    <location>
        <begin position="109"/>
        <end position="245"/>
    </location>
</feature>
<dbReference type="PANTHER" id="PTHR46663">
    <property type="entry name" value="DIGUANYLATE CYCLASE DGCT-RELATED"/>
    <property type="match status" value="1"/>
</dbReference>
<dbReference type="GO" id="GO:0003824">
    <property type="term" value="F:catalytic activity"/>
    <property type="evidence" value="ECO:0007669"/>
    <property type="project" value="UniProtKB-ARBA"/>
</dbReference>
<feature type="transmembrane region" description="Helical" evidence="2">
    <location>
        <begin position="266"/>
        <end position="286"/>
    </location>
</feature>
<name>A0A1Q9HN88_9VIBR</name>
<dbReference type="PANTHER" id="PTHR46663:SF2">
    <property type="entry name" value="GGDEF DOMAIN-CONTAINING PROTEIN"/>
    <property type="match status" value="1"/>
</dbReference>
<organism evidence="5 6">
    <name type="scientific">Vibrio panuliri</name>
    <dbReference type="NCBI Taxonomy" id="1381081"/>
    <lineage>
        <taxon>Bacteria</taxon>
        <taxon>Pseudomonadati</taxon>
        <taxon>Pseudomonadota</taxon>
        <taxon>Gammaproteobacteria</taxon>
        <taxon>Vibrionales</taxon>
        <taxon>Vibrionaceae</taxon>
        <taxon>Vibrio</taxon>
    </lineage>
</organism>
<dbReference type="CDD" id="cd01949">
    <property type="entry name" value="GGDEF"/>
    <property type="match status" value="1"/>
</dbReference>
<evidence type="ECO:0000259" key="3">
    <source>
        <dbReference type="PROSITE" id="PS50839"/>
    </source>
</evidence>
<dbReference type="PROSITE" id="PS51257">
    <property type="entry name" value="PROKAR_LIPOPROTEIN"/>
    <property type="match status" value="1"/>
</dbReference>
<keyword evidence="2" id="KW-0472">Membrane</keyword>
<dbReference type="InterPro" id="IPR029787">
    <property type="entry name" value="Nucleotide_cyclase"/>
</dbReference>
<dbReference type="InterPro" id="IPR052163">
    <property type="entry name" value="DGC-Regulatory_Protein"/>
</dbReference>